<organism evidence="3">
    <name type="scientific">viral metagenome</name>
    <dbReference type="NCBI Taxonomy" id="1070528"/>
    <lineage>
        <taxon>unclassified sequences</taxon>
        <taxon>metagenomes</taxon>
        <taxon>organismal metagenomes</taxon>
    </lineage>
</organism>
<evidence type="ECO:0000313" key="3">
    <source>
        <dbReference type="EMBL" id="QHS82039.1"/>
    </source>
</evidence>
<sequence length="279" mass="32005">MPQLPDIQNNEEILNNIQSLQQIEQQFFTSLETNPNLSRQQQEEILDKINRITAMRLSLYNTLSGINNFFQSALQNSVGTLKQQVTAIAIVENELNQSKKRLELLETEKVNKIRLVQINNYYGDKYAEHSELMKIVIFTLIPVIIITFLHNKSILSDKIYYILMIIVSIIGAIYFWYKFMSLIMRDNMVYDEYDWPFDLSRAPSASASSGDPWLTNSNRGICVGEFCCSEGQVYDTTLNQCVTGTCTTAESFVNNVLTKSQQGKYKSDVSLKDSYQGYK</sequence>
<feature type="transmembrane region" description="Helical" evidence="2">
    <location>
        <begin position="159"/>
        <end position="177"/>
    </location>
</feature>
<name>A0A6C0AQB7_9ZZZZ</name>
<dbReference type="EMBL" id="MN740762">
    <property type="protein sequence ID" value="QHS82039.1"/>
    <property type="molecule type" value="Genomic_DNA"/>
</dbReference>
<keyword evidence="2" id="KW-0472">Membrane</keyword>
<feature type="transmembrane region" description="Helical" evidence="2">
    <location>
        <begin position="135"/>
        <end position="153"/>
    </location>
</feature>
<keyword evidence="2" id="KW-1133">Transmembrane helix</keyword>
<keyword evidence="1" id="KW-0175">Coiled coil</keyword>
<feature type="coiled-coil region" evidence="1">
    <location>
        <begin position="81"/>
        <end position="108"/>
    </location>
</feature>
<reference evidence="3" key="1">
    <citation type="journal article" date="2020" name="Nature">
        <title>Giant virus diversity and host interactions through global metagenomics.</title>
        <authorList>
            <person name="Schulz F."/>
            <person name="Roux S."/>
            <person name="Paez-Espino D."/>
            <person name="Jungbluth S."/>
            <person name="Walsh D.A."/>
            <person name="Denef V.J."/>
            <person name="McMahon K.D."/>
            <person name="Konstantinidis K.T."/>
            <person name="Eloe-Fadrosh E.A."/>
            <person name="Kyrpides N.C."/>
            <person name="Woyke T."/>
        </authorList>
    </citation>
    <scope>NUCLEOTIDE SEQUENCE</scope>
    <source>
        <strain evidence="3">GVMAG-S-1101165-79</strain>
    </source>
</reference>
<evidence type="ECO:0000256" key="2">
    <source>
        <dbReference type="SAM" id="Phobius"/>
    </source>
</evidence>
<evidence type="ECO:0000256" key="1">
    <source>
        <dbReference type="SAM" id="Coils"/>
    </source>
</evidence>
<keyword evidence="2" id="KW-0812">Transmembrane</keyword>
<proteinExistence type="predicted"/>
<dbReference type="AlphaFoldDB" id="A0A6C0AQB7"/>
<protein>
    <submittedName>
        <fullName evidence="3">Uncharacterized protein</fullName>
    </submittedName>
</protein>
<accession>A0A6C0AQB7</accession>